<reference evidence="1" key="1">
    <citation type="submission" date="2019-10" db="EMBL/GenBank/DDBJ databases">
        <authorList>
            <person name="Soares A.E.R."/>
            <person name="Aleixo A."/>
            <person name="Schneider P."/>
            <person name="Miyaki C.Y."/>
            <person name="Schneider M.P."/>
            <person name="Mello C."/>
            <person name="Vasconcelos A.T.R."/>
        </authorList>
    </citation>
    <scope>NUCLEOTIDE SEQUENCE</scope>
    <source>
        <tissue evidence="1">Muscle</tissue>
    </source>
</reference>
<sequence length="84" mass="9351">MALCVRKSLDSVELEVSDSKVERLWVRIRGSANKIDILVGVCYKPSNQDEEGDELFYKQLVDVSKPPALSFVGDFNLTNDGNST</sequence>
<evidence type="ECO:0000313" key="1">
    <source>
        <dbReference type="EMBL" id="KAJ7408799.1"/>
    </source>
</evidence>
<gene>
    <name evidence="1" type="ORF">WISP_118409</name>
</gene>
<proteinExistence type="predicted"/>
<dbReference type="EMBL" id="WHWB01034517">
    <property type="protein sequence ID" value="KAJ7408799.1"/>
    <property type="molecule type" value="Genomic_DNA"/>
</dbReference>
<name>A0ABQ9CW69_9PASS</name>
<protein>
    <submittedName>
        <fullName evidence="1">Uncharacterized protein</fullName>
    </submittedName>
</protein>
<accession>A0ABQ9CW69</accession>
<comment type="caution">
    <text evidence="1">The sequence shown here is derived from an EMBL/GenBank/DDBJ whole genome shotgun (WGS) entry which is preliminary data.</text>
</comment>
<organism evidence="1 2">
    <name type="scientific">Willisornis vidua</name>
    <name type="common">Xingu scale-backed antbird</name>
    <dbReference type="NCBI Taxonomy" id="1566151"/>
    <lineage>
        <taxon>Eukaryota</taxon>
        <taxon>Metazoa</taxon>
        <taxon>Chordata</taxon>
        <taxon>Craniata</taxon>
        <taxon>Vertebrata</taxon>
        <taxon>Euteleostomi</taxon>
        <taxon>Archelosauria</taxon>
        <taxon>Archosauria</taxon>
        <taxon>Dinosauria</taxon>
        <taxon>Saurischia</taxon>
        <taxon>Theropoda</taxon>
        <taxon>Coelurosauria</taxon>
        <taxon>Aves</taxon>
        <taxon>Neognathae</taxon>
        <taxon>Neoaves</taxon>
        <taxon>Telluraves</taxon>
        <taxon>Australaves</taxon>
        <taxon>Passeriformes</taxon>
        <taxon>Thamnophilidae</taxon>
        <taxon>Willisornis</taxon>
    </lineage>
</organism>
<keyword evidence="2" id="KW-1185">Reference proteome</keyword>
<dbReference type="Proteomes" id="UP001145742">
    <property type="component" value="Unassembled WGS sequence"/>
</dbReference>
<evidence type="ECO:0000313" key="2">
    <source>
        <dbReference type="Proteomes" id="UP001145742"/>
    </source>
</evidence>